<dbReference type="SFLD" id="SFLDS00029">
    <property type="entry name" value="Radical_SAM"/>
    <property type="match status" value="1"/>
</dbReference>
<feature type="domain" description="Radical SAM core" evidence="8">
    <location>
        <begin position="178"/>
        <end position="413"/>
    </location>
</feature>
<dbReference type="PANTHER" id="PTHR30352:SF5">
    <property type="entry name" value="PYRUVATE FORMATE-LYASE 1-ACTIVATING ENZYME"/>
    <property type="match status" value="1"/>
</dbReference>
<keyword evidence="10" id="KW-1185">Reference proteome</keyword>
<dbReference type="Pfam" id="PF04055">
    <property type="entry name" value="Radical_SAM"/>
    <property type="match status" value="1"/>
</dbReference>
<comment type="cofactor">
    <cofactor evidence="1">
        <name>[4Fe-4S] cluster</name>
        <dbReference type="ChEBI" id="CHEBI:49883"/>
    </cofactor>
</comment>
<evidence type="ECO:0000256" key="6">
    <source>
        <dbReference type="ARBA" id="ARBA00023014"/>
    </source>
</evidence>
<evidence type="ECO:0000256" key="3">
    <source>
        <dbReference type="ARBA" id="ARBA00022691"/>
    </source>
</evidence>
<dbReference type="CDD" id="cd01335">
    <property type="entry name" value="Radical_SAM"/>
    <property type="match status" value="1"/>
</dbReference>
<evidence type="ECO:0000313" key="10">
    <source>
        <dbReference type="Proteomes" id="UP000006034"/>
    </source>
</evidence>
<dbReference type="PANTHER" id="PTHR30352">
    <property type="entry name" value="PYRUVATE FORMATE-LYASE-ACTIVATING ENZYME"/>
    <property type="match status" value="1"/>
</dbReference>
<dbReference type="HOGENOM" id="CLU_645348_0_0_7"/>
<keyword evidence="4" id="KW-0479">Metal-binding</keyword>
<dbReference type="InterPro" id="IPR006638">
    <property type="entry name" value="Elp3/MiaA/NifB-like_rSAM"/>
</dbReference>
<evidence type="ECO:0000256" key="7">
    <source>
        <dbReference type="SAM" id="MobiDB-lite"/>
    </source>
</evidence>
<dbReference type="AlphaFoldDB" id="E5Y3Y0"/>
<dbReference type="SMART" id="SM00729">
    <property type="entry name" value="Elp3"/>
    <property type="match status" value="1"/>
</dbReference>
<evidence type="ECO:0000256" key="1">
    <source>
        <dbReference type="ARBA" id="ARBA00001966"/>
    </source>
</evidence>
<dbReference type="eggNOG" id="COG2896">
    <property type="taxonomic scope" value="Bacteria"/>
</dbReference>
<protein>
    <recommendedName>
        <fullName evidence="8">Radical SAM core domain-containing protein</fullName>
    </recommendedName>
</protein>
<accession>E5Y3Y0</accession>
<dbReference type="SFLD" id="SFLDG01067">
    <property type="entry name" value="SPASM/twitch_domain_containing"/>
    <property type="match status" value="1"/>
</dbReference>
<dbReference type="STRING" id="563192.HMPREF0179_00891"/>
<dbReference type="GO" id="GO:0051539">
    <property type="term" value="F:4 iron, 4 sulfur cluster binding"/>
    <property type="evidence" value="ECO:0007669"/>
    <property type="project" value="UniProtKB-KW"/>
</dbReference>
<organism evidence="9 10">
    <name type="scientific">Bilophila wadsworthia (strain 3_1_6)</name>
    <dbReference type="NCBI Taxonomy" id="563192"/>
    <lineage>
        <taxon>Bacteria</taxon>
        <taxon>Pseudomonadati</taxon>
        <taxon>Thermodesulfobacteriota</taxon>
        <taxon>Desulfovibrionia</taxon>
        <taxon>Desulfovibrionales</taxon>
        <taxon>Desulfovibrionaceae</taxon>
        <taxon>Bilophila</taxon>
    </lineage>
</organism>
<dbReference type="Gene3D" id="3.20.20.70">
    <property type="entry name" value="Aldolase class I"/>
    <property type="match status" value="1"/>
</dbReference>
<keyword evidence="2" id="KW-0004">4Fe-4S</keyword>
<feature type="region of interest" description="Disordered" evidence="7">
    <location>
        <begin position="431"/>
        <end position="452"/>
    </location>
</feature>
<reference evidence="9 10" key="1">
    <citation type="submission" date="2010-10" db="EMBL/GenBank/DDBJ databases">
        <authorList>
            <consortium name="The Broad Institute Genome Sequencing Platform"/>
            <person name="Ward D."/>
            <person name="Earl A."/>
            <person name="Feldgarden M."/>
            <person name="Young S.K."/>
            <person name="Gargeya S."/>
            <person name="Zeng Q."/>
            <person name="Alvarado L."/>
            <person name="Berlin A."/>
            <person name="Bochicchio J."/>
            <person name="Chapman S.B."/>
            <person name="Chen Z."/>
            <person name="Freedman E."/>
            <person name="Gellesch M."/>
            <person name="Goldberg J."/>
            <person name="Griggs A."/>
            <person name="Gujja S."/>
            <person name="Heilman E."/>
            <person name="Heiman D."/>
            <person name="Howarth C."/>
            <person name="Mehta T."/>
            <person name="Neiman D."/>
            <person name="Pearson M."/>
            <person name="Roberts A."/>
            <person name="Saif S."/>
            <person name="Shea T."/>
            <person name="Shenoy N."/>
            <person name="Sisk P."/>
            <person name="Stolte C."/>
            <person name="Sykes S."/>
            <person name="White J."/>
            <person name="Yandava C."/>
            <person name="Allen-Vercoe E."/>
            <person name="Sibley C."/>
            <person name="Ambrose C.E."/>
            <person name="Strauss J."/>
            <person name="Daigneault M."/>
            <person name="Haas B."/>
            <person name="Nusbaum C."/>
            <person name="Birren B."/>
        </authorList>
    </citation>
    <scope>NUCLEOTIDE SEQUENCE [LARGE SCALE GENOMIC DNA]</scope>
    <source>
        <strain evidence="9 10">3_1_6</strain>
    </source>
</reference>
<proteinExistence type="predicted"/>
<dbReference type="SFLD" id="SFLDG01109">
    <property type="entry name" value="Uncharacterised_Radical_SAM_Su"/>
    <property type="match status" value="1"/>
</dbReference>
<evidence type="ECO:0000256" key="5">
    <source>
        <dbReference type="ARBA" id="ARBA00023004"/>
    </source>
</evidence>
<name>E5Y3Y0_BILW3</name>
<sequence length="452" mass="50419">MASPSIRPHMLVADEQGNIYDHPDFLLLCRRGEEWSLPRPDELMPLPEESELFLLPGRRAVGLNPETGETEVMEDWAVAAFAAPAHTLTAHPVYMTDEGAPMLPLFAYGAVGFANGRFYVCAKKVDEDVRQVFKGISRGKIDRSARKIIEDFPDNRLMQHIMQNCTLRYGCPAAKNLSLGRYEAPLPTSRTCNARCIGCISQQEEGSKICATPQCRLTFTPTPEEVVEIMRFHAGRETEKPVFSFGQGCEGEPLTEAPLLIESVRRYREAGGHGTINLNSNSSRPQAIAELAEAGLTSLRVSLNSARPEVYERYYRPHGYTFGDVRQSIIEARSRGVHVAVNLLYFPGITDTEEEIEALIELFQSTGISLVQLRNLNIDPEFYPSLLEGISFGPSVGLNNFRKRIRRACPWITYGYFNPYLGDKADLGDTPMPGEWKPAPLEVSEAEEESGK</sequence>
<dbReference type="InterPro" id="IPR034457">
    <property type="entry name" value="Organic_radical-activating"/>
</dbReference>
<dbReference type="InterPro" id="IPR058240">
    <property type="entry name" value="rSAM_sf"/>
</dbReference>
<dbReference type="PROSITE" id="PS51918">
    <property type="entry name" value="RADICAL_SAM"/>
    <property type="match status" value="1"/>
</dbReference>
<keyword evidence="3" id="KW-0949">S-adenosyl-L-methionine</keyword>
<dbReference type="Proteomes" id="UP000006034">
    <property type="component" value="Unassembled WGS sequence"/>
</dbReference>
<keyword evidence="5" id="KW-0408">Iron</keyword>
<evidence type="ECO:0000313" key="9">
    <source>
        <dbReference type="EMBL" id="EFV45294.1"/>
    </source>
</evidence>
<comment type="caution">
    <text evidence="9">The sequence shown here is derived from an EMBL/GenBank/DDBJ whole genome shotgun (WGS) entry which is preliminary data.</text>
</comment>
<dbReference type="OrthoDB" id="9764628at2"/>
<dbReference type="EMBL" id="ADCP02000001">
    <property type="protein sequence ID" value="EFV45294.1"/>
    <property type="molecule type" value="Genomic_DNA"/>
</dbReference>
<dbReference type="InterPro" id="IPR013785">
    <property type="entry name" value="Aldolase_TIM"/>
</dbReference>
<keyword evidence="6" id="KW-0411">Iron-sulfur</keyword>
<evidence type="ECO:0000256" key="4">
    <source>
        <dbReference type="ARBA" id="ARBA00022723"/>
    </source>
</evidence>
<dbReference type="GO" id="GO:0003824">
    <property type="term" value="F:catalytic activity"/>
    <property type="evidence" value="ECO:0007669"/>
    <property type="project" value="InterPro"/>
</dbReference>
<evidence type="ECO:0000256" key="2">
    <source>
        <dbReference type="ARBA" id="ARBA00022485"/>
    </source>
</evidence>
<evidence type="ECO:0000259" key="8">
    <source>
        <dbReference type="PROSITE" id="PS51918"/>
    </source>
</evidence>
<dbReference type="RefSeq" id="WP_005025446.1">
    <property type="nucleotide sequence ID" value="NZ_KE150238.1"/>
</dbReference>
<reference evidence="9 10" key="2">
    <citation type="submission" date="2013-04" db="EMBL/GenBank/DDBJ databases">
        <title>The Genome Sequence of Bilophila wadsworthia 3_1_6.</title>
        <authorList>
            <consortium name="The Broad Institute Genomics Platform"/>
            <person name="Earl A."/>
            <person name="Ward D."/>
            <person name="Feldgarden M."/>
            <person name="Gevers D."/>
            <person name="Sibley C."/>
            <person name="Strauss J."/>
            <person name="Allen-Vercoe E."/>
            <person name="Walker B."/>
            <person name="Young S."/>
            <person name="Zeng Q."/>
            <person name="Gargeya S."/>
            <person name="Fitzgerald M."/>
            <person name="Haas B."/>
            <person name="Abouelleil A."/>
            <person name="Allen A.W."/>
            <person name="Alvarado L."/>
            <person name="Arachchi H.M."/>
            <person name="Berlin A.M."/>
            <person name="Chapman S.B."/>
            <person name="Gainer-Dewar J."/>
            <person name="Goldberg J."/>
            <person name="Griggs A."/>
            <person name="Gujja S."/>
            <person name="Hansen M."/>
            <person name="Howarth C."/>
            <person name="Imamovic A."/>
            <person name="Ireland A."/>
            <person name="Larimer J."/>
            <person name="McCowan C."/>
            <person name="Murphy C."/>
            <person name="Pearson M."/>
            <person name="Poon T.W."/>
            <person name="Priest M."/>
            <person name="Roberts A."/>
            <person name="Saif S."/>
            <person name="Shea T."/>
            <person name="Sisk P."/>
            <person name="Sykes S."/>
            <person name="Wortman J."/>
            <person name="Nusbaum C."/>
            <person name="Birren B."/>
        </authorList>
    </citation>
    <scope>NUCLEOTIDE SEQUENCE [LARGE SCALE GENOMIC DNA]</scope>
    <source>
        <strain evidence="9 10">3_1_6</strain>
    </source>
</reference>
<dbReference type="GeneID" id="78086026"/>
<dbReference type="SUPFAM" id="SSF102114">
    <property type="entry name" value="Radical SAM enzymes"/>
    <property type="match status" value="1"/>
</dbReference>
<dbReference type="InterPro" id="IPR007197">
    <property type="entry name" value="rSAM"/>
</dbReference>
<gene>
    <name evidence="9" type="ORF">HMPREF0179_00891</name>
</gene>
<dbReference type="GO" id="GO:0046872">
    <property type="term" value="F:metal ion binding"/>
    <property type="evidence" value="ECO:0007669"/>
    <property type="project" value="UniProtKB-KW"/>
</dbReference>